<dbReference type="SUPFAM" id="SSF51735">
    <property type="entry name" value="NAD(P)-binding Rossmann-fold domains"/>
    <property type="match status" value="1"/>
</dbReference>
<dbReference type="Gene3D" id="3.30.360.10">
    <property type="entry name" value="Dihydrodipicolinate Reductase, domain 2"/>
    <property type="match status" value="1"/>
</dbReference>
<dbReference type="InterPro" id="IPR000683">
    <property type="entry name" value="Gfo/Idh/MocA-like_OxRdtase_N"/>
</dbReference>
<accession>A0ABY4LI01</accession>
<feature type="domain" description="Gfo/Idh/MocA-like oxidoreductase N-terminal" evidence="1">
    <location>
        <begin position="16"/>
        <end position="140"/>
    </location>
</feature>
<protein>
    <submittedName>
        <fullName evidence="3">Gfo/Idh/MocA family oxidoreductase</fullName>
    </submittedName>
</protein>
<dbReference type="Pfam" id="PF02894">
    <property type="entry name" value="GFO_IDH_MocA_C"/>
    <property type="match status" value="1"/>
</dbReference>
<dbReference type="PANTHER" id="PTHR43249:SF1">
    <property type="entry name" value="D-GLUCOSIDE 3-DEHYDROGENASE"/>
    <property type="match status" value="1"/>
</dbReference>
<dbReference type="InterPro" id="IPR036291">
    <property type="entry name" value="NAD(P)-bd_dom_sf"/>
</dbReference>
<keyword evidence="4" id="KW-1185">Reference proteome</keyword>
<dbReference type="InterPro" id="IPR052515">
    <property type="entry name" value="Gfo/Idh/MocA_Oxidoreductase"/>
</dbReference>
<name>A0ABY4LI01_9BACT</name>
<dbReference type="Gene3D" id="3.40.50.720">
    <property type="entry name" value="NAD(P)-binding Rossmann-like Domain"/>
    <property type="match status" value="1"/>
</dbReference>
<sequence>MSDTVVEENEMRVKKNFAMIGAGGYIAPRHMKAIRDTGNVLVAALDPSDSVGVLDSYTYDVAFFTEFERFDRHAEKLRRQGEDKRIHYVSICSPNYLHDSHIRFALRIGADAICEKPLVLNPWNLDALLEVERETGRKVHNILQLRTHPAIVALKEAVTKANKKEKYDIDLTYITSRGRWYFTSWKGNNEKSGGVASNIGVHFFDMLMWIFGAVKHHEVHVADERKMAGFLELEKANVRWFLSVDRNDLPADALAAGKNTFRSITVDGDEFEFSEGFTDLHTVVYKEILAGRGFGMEDARASINLVYELRNARPVAVGNGHCHPFLDRK</sequence>
<evidence type="ECO:0000259" key="1">
    <source>
        <dbReference type="Pfam" id="PF01408"/>
    </source>
</evidence>
<reference evidence="3" key="1">
    <citation type="submission" date="2022-04" db="EMBL/GenBank/DDBJ databases">
        <authorList>
            <person name="Liu G."/>
        </authorList>
    </citation>
    <scope>NUCLEOTIDE SEQUENCE</scope>
    <source>
        <strain evidence="3">RG22</strain>
    </source>
</reference>
<evidence type="ECO:0000259" key="2">
    <source>
        <dbReference type="Pfam" id="PF02894"/>
    </source>
</evidence>
<evidence type="ECO:0000313" key="3">
    <source>
        <dbReference type="EMBL" id="UPU37622.1"/>
    </source>
</evidence>
<dbReference type="InterPro" id="IPR004104">
    <property type="entry name" value="Gfo/Idh/MocA-like_OxRdtase_C"/>
</dbReference>
<gene>
    <name evidence="3" type="ORF">M1B72_07915</name>
</gene>
<dbReference type="SUPFAM" id="SSF55347">
    <property type="entry name" value="Glyceraldehyde-3-phosphate dehydrogenase-like, C-terminal domain"/>
    <property type="match status" value="1"/>
</dbReference>
<dbReference type="RefSeq" id="WP_248647136.1">
    <property type="nucleotide sequence ID" value="NZ_CP096574.1"/>
</dbReference>
<feature type="domain" description="Gfo/Idh/MocA-like oxidoreductase C-terminal" evidence="2">
    <location>
        <begin position="167"/>
        <end position="223"/>
    </location>
</feature>
<proteinExistence type="predicted"/>
<dbReference type="Pfam" id="PF01408">
    <property type="entry name" value="GFO_IDH_MocA"/>
    <property type="match status" value="1"/>
</dbReference>
<dbReference type="Proteomes" id="UP000831485">
    <property type="component" value="Chromosome"/>
</dbReference>
<dbReference type="EMBL" id="CP096574">
    <property type="protein sequence ID" value="UPU37622.1"/>
    <property type="molecule type" value="Genomic_DNA"/>
</dbReference>
<organism evidence="3 4">
    <name type="scientific">Geomonas paludis</name>
    <dbReference type="NCBI Taxonomy" id="2740185"/>
    <lineage>
        <taxon>Bacteria</taxon>
        <taxon>Pseudomonadati</taxon>
        <taxon>Thermodesulfobacteriota</taxon>
        <taxon>Desulfuromonadia</taxon>
        <taxon>Geobacterales</taxon>
        <taxon>Geobacteraceae</taxon>
        <taxon>Geomonas</taxon>
    </lineage>
</organism>
<evidence type="ECO:0000313" key="4">
    <source>
        <dbReference type="Proteomes" id="UP000831485"/>
    </source>
</evidence>
<dbReference type="PANTHER" id="PTHR43249">
    <property type="entry name" value="UDP-N-ACETYL-2-AMINO-2-DEOXY-D-GLUCURONATE OXIDASE"/>
    <property type="match status" value="1"/>
</dbReference>